<gene>
    <name evidence="20" type="ORF">CAPTEDRAFT_182891</name>
</gene>
<dbReference type="Proteomes" id="UP000014760">
    <property type="component" value="Unassembled WGS sequence"/>
</dbReference>
<evidence type="ECO:0000313" key="22">
    <source>
        <dbReference type="Proteomes" id="UP000014760"/>
    </source>
</evidence>
<feature type="transmembrane region" description="Helical" evidence="19">
    <location>
        <begin position="55"/>
        <end position="77"/>
    </location>
</feature>
<dbReference type="PANTHER" id="PTHR13906">
    <property type="entry name" value="PORCUPINE"/>
    <property type="match status" value="1"/>
</dbReference>
<evidence type="ECO:0000256" key="17">
    <source>
        <dbReference type="ARBA" id="ARBA00038923"/>
    </source>
</evidence>
<keyword evidence="7 19" id="KW-0812">Transmembrane</keyword>
<comment type="pathway">
    <text evidence="3">Lipid metabolism; phospholipid metabolism.</text>
</comment>
<evidence type="ECO:0000256" key="5">
    <source>
        <dbReference type="ARBA" id="ARBA00022516"/>
    </source>
</evidence>
<dbReference type="OMA" id="NAWVSRY"/>
<keyword evidence="10" id="KW-0443">Lipid metabolism</keyword>
<reference evidence="20 22" key="2">
    <citation type="journal article" date="2013" name="Nature">
        <title>Insights into bilaterian evolution from three spiralian genomes.</title>
        <authorList>
            <person name="Simakov O."/>
            <person name="Marletaz F."/>
            <person name="Cho S.J."/>
            <person name="Edsinger-Gonzales E."/>
            <person name="Havlak P."/>
            <person name="Hellsten U."/>
            <person name="Kuo D.H."/>
            <person name="Larsson T."/>
            <person name="Lv J."/>
            <person name="Arendt D."/>
            <person name="Savage R."/>
            <person name="Osoegawa K."/>
            <person name="de Jong P."/>
            <person name="Grimwood J."/>
            <person name="Chapman J.A."/>
            <person name="Shapiro H."/>
            <person name="Aerts A."/>
            <person name="Otillar R.P."/>
            <person name="Terry A.Y."/>
            <person name="Boore J.L."/>
            <person name="Grigoriev I.V."/>
            <person name="Lindberg D.R."/>
            <person name="Seaver E.C."/>
            <person name="Weisblat D.A."/>
            <person name="Putnam N.H."/>
            <person name="Rokhsar D.S."/>
        </authorList>
    </citation>
    <scope>NUCLEOTIDE SEQUENCE</scope>
    <source>
        <strain evidence="20 22">I ESC-2004</strain>
    </source>
</reference>
<keyword evidence="11 19" id="KW-0472">Membrane</keyword>
<dbReference type="Pfam" id="PF03062">
    <property type="entry name" value="MBOAT"/>
    <property type="match status" value="1"/>
</dbReference>
<evidence type="ECO:0000256" key="18">
    <source>
        <dbReference type="ARBA" id="ARBA00039721"/>
    </source>
</evidence>
<dbReference type="STRING" id="283909.R7TFA0"/>
<evidence type="ECO:0000256" key="7">
    <source>
        <dbReference type="ARBA" id="ARBA00022692"/>
    </source>
</evidence>
<dbReference type="GO" id="GO:0047184">
    <property type="term" value="F:1-acylglycerophosphocholine O-acyltransferase activity"/>
    <property type="evidence" value="ECO:0007669"/>
    <property type="project" value="UniProtKB-EC"/>
</dbReference>
<feature type="transmembrane region" description="Helical" evidence="19">
    <location>
        <begin position="343"/>
        <end position="359"/>
    </location>
</feature>
<keyword evidence="14" id="KW-0012">Acyltransferase</keyword>
<name>R7TFA0_CAPTE</name>
<dbReference type="GO" id="GO:0030258">
    <property type="term" value="P:lipid modification"/>
    <property type="evidence" value="ECO:0007669"/>
    <property type="project" value="TreeGrafter"/>
</dbReference>
<dbReference type="EMBL" id="KB310235">
    <property type="protein sequence ID" value="ELT92172.1"/>
    <property type="molecule type" value="Genomic_DNA"/>
</dbReference>
<evidence type="ECO:0000313" key="20">
    <source>
        <dbReference type="EMBL" id="ELT92172.1"/>
    </source>
</evidence>
<evidence type="ECO:0000256" key="2">
    <source>
        <dbReference type="ARBA" id="ARBA00004240"/>
    </source>
</evidence>
<evidence type="ECO:0000256" key="19">
    <source>
        <dbReference type="SAM" id="Phobius"/>
    </source>
</evidence>
<keyword evidence="12" id="KW-0594">Phospholipid biosynthesis</keyword>
<evidence type="ECO:0000256" key="12">
    <source>
        <dbReference type="ARBA" id="ARBA00023209"/>
    </source>
</evidence>
<dbReference type="EC" id="2.3.1.23" evidence="16"/>
<feature type="transmembrane region" description="Helical" evidence="19">
    <location>
        <begin position="410"/>
        <end position="428"/>
    </location>
</feature>
<protein>
    <recommendedName>
        <fullName evidence="18">Lysophospholipid acyltransferase 5</fullName>
        <ecNumber evidence="16">2.3.1.23</ecNumber>
        <ecNumber evidence="17">2.3.1.n6</ecNumber>
    </recommendedName>
</protein>
<dbReference type="OrthoDB" id="5974730at2759"/>
<reference evidence="21" key="3">
    <citation type="submission" date="2015-06" db="UniProtKB">
        <authorList>
            <consortium name="EnsemblMetazoa"/>
        </authorList>
    </citation>
    <scope>IDENTIFICATION</scope>
</reference>
<dbReference type="EMBL" id="AMQN01002878">
    <property type="status" value="NOT_ANNOTATED_CDS"/>
    <property type="molecule type" value="Genomic_DNA"/>
</dbReference>
<comment type="similarity">
    <text evidence="4">Belongs to the membrane-bound acyltransferase family.</text>
</comment>
<accession>R7TFA0</accession>
<dbReference type="InterPro" id="IPR004299">
    <property type="entry name" value="MBOAT_fam"/>
</dbReference>
<dbReference type="GO" id="GO:0071617">
    <property type="term" value="F:lysophospholipid acyltransferase activity"/>
    <property type="evidence" value="ECO:0007669"/>
    <property type="project" value="TreeGrafter"/>
</dbReference>
<dbReference type="GO" id="GO:0016020">
    <property type="term" value="C:membrane"/>
    <property type="evidence" value="ECO:0007669"/>
    <property type="project" value="UniProtKB-SubCell"/>
</dbReference>
<dbReference type="EC" id="2.3.1.n6" evidence="17"/>
<reference evidence="22" key="1">
    <citation type="submission" date="2012-12" db="EMBL/GenBank/DDBJ databases">
        <authorList>
            <person name="Hellsten U."/>
            <person name="Grimwood J."/>
            <person name="Chapman J.A."/>
            <person name="Shapiro H."/>
            <person name="Aerts A."/>
            <person name="Otillar R.P."/>
            <person name="Terry A.Y."/>
            <person name="Boore J.L."/>
            <person name="Simakov O."/>
            <person name="Marletaz F."/>
            <person name="Cho S.-J."/>
            <person name="Edsinger-Gonzales E."/>
            <person name="Havlak P."/>
            <person name="Kuo D.-H."/>
            <person name="Larsson T."/>
            <person name="Lv J."/>
            <person name="Arendt D."/>
            <person name="Savage R."/>
            <person name="Osoegawa K."/>
            <person name="de Jong P."/>
            <person name="Lindberg D.R."/>
            <person name="Seaver E.C."/>
            <person name="Weisblat D.A."/>
            <person name="Putnam N.H."/>
            <person name="Grigoriev I.V."/>
            <person name="Rokhsar D.S."/>
        </authorList>
    </citation>
    <scope>NUCLEOTIDE SEQUENCE</scope>
    <source>
        <strain evidence="22">I ESC-2004</strain>
    </source>
</reference>
<evidence type="ECO:0000256" key="1">
    <source>
        <dbReference type="ARBA" id="ARBA00004141"/>
    </source>
</evidence>
<evidence type="ECO:0000256" key="13">
    <source>
        <dbReference type="ARBA" id="ARBA00023264"/>
    </source>
</evidence>
<dbReference type="GO" id="GO:0006656">
    <property type="term" value="P:phosphatidylcholine biosynthetic process"/>
    <property type="evidence" value="ECO:0007669"/>
    <property type="project" value="TreeGrafter"/>
</dbReference>
<keyword evidence="6" id="KW-0808">Transferase</keyword>
<evidence type="ECO:0000256" key="14">
    <source>
        <dbReference type="ARBA" id="ARBA00023315"/>
    </source>
</evidence>
<evidence type="ECO:0000256" key="9">
    <source>
        <dbReference type="ARBA" id="ARBA00022989"/>
    </source>
</evidence>
<sequence>MEELPDLGYVERLAATLGASESALRLLISLFAGYPLAVIHRLVFYGQAPNVQHLFFTLASLAIGYFNFGWEIAHSFINIVLCHVLMRSLGGSLLCIVLAFTLNVMYLLVGYYSVDTFNVTVCWTTPQCVLTLRLTALAFNLYDGSKNEDELSAEQKETALKDVPSLLEMTGFSYFFGAFLTGPQFSFKRYMNFVNGAYSDSITGGPPRSVMPALQRLMAGVLYTLVYQVSDLIIPDSFLLSQSFADMTIITKCLVITLWGKLMLSKYVGCWLITEGVCIMAGLTYNGRDENGNCLWNGCANIHAVEFEKASTCQEYIQAFNVNTNKWMAKYIFKRLKWLGNRHISQFATLFFLALWHGLHSGYYNNFALEFFVVKFERDMALVLAPVGLIHKFRSIPALGPSIIWLVKKLYAQFALSYALVSFSLFNYDRYLKVYAEVYYVGHLFLVLLWPLLFALVLSPMIRKSSKPRDTKEAKKTE</sequence>
<dbReference type="HOGENOM" id="CLU_011340_6_0_1"/>
<comment type="subcellular location">
    <subcellularLocation>
        <location evidence="2">Endoplasmic reticulum</location>
    </subcellularLocation>
    <subcellularLocation>
        <location evidence="1">Membrane</location>
        <topology evidence="1">Multi-pass membrane protein</topology>
    </subcellularLocation>
</comment>
<proteinExistence type="inferred from homology"/>
<dbReference type="FunCoup" id="R7TFA0">
    <property type="interactions" value="302"/>
</dbReference>
<evidence type="ECO:0000256" key="15">
    <source>
        <dbReference type="ARBA" id="ARBA00025707"/>
    </source>
</evidence>
<evidence type="ECO:0000256" key="4">
    <source>
        <dbReference type="ARBA" id="ARBA00010323"/>
    </source>
</evidence>
<dbReference type="InterPro" id="IPR049941">
    <property type="entry name" value="LPLAT_7/PORCN-like"/>
</dbReference>
<dbReference type="AlphaFoldDB" id="R7TFA0"/>
<feature type="transmembrane region" description="Helical" evidence="19">
    <location>
        <begin position="440"/>
        <end position="462"/>
    </location>
</feature>
<keyword evidence="13" id="KW-1208">Phospholipid metabolism</keyword>
<dbReference type="EnsemblMetazoa" id="CapteT182891">
    <property type="protein sequence ID" value="CapteP182891"/>
    <property type="gene ID" value="CapteG182891"/>
</dbReference>
<feature type="transmembrane region" description="Helical" evidence="19">
    <location>
        <begin position="23"/>
        <end position="43"/>
    </location>
</feature>
<dbReference type="GO" id="GO:0005783">
    <property type="term" value="C:endoplasmic reticulum"/>
    <property type="evidence" value="ECO:0007669"/>
    <property type="project" value="UniProtKB-SubCell"/>
</dbReference>
<evidence type="ECO:0000256" key="16">
    <source>
        <dbReference type="ARBA" id="ARBA00026120"/>
    </source>
</evidence>
<evidence type="ECO:0000313" key="21">
    <source>
        <dbReference type="EnsemblMetazoa" id="CapteP182891"/>
    </source>
</evidence>
<organism evidence="20">
    <name type="scientific">Capitella teleta</name>
    <name type="common">Polychaete worm</name>
    <dbReference type="NCBI Taxonomy" id="283909"/>
    <lineage>
        <taxon>Eukaryota</taxon>
        <taxon>Metazoa</taxon>
        <taxon>Spiralia</taxon>
        <taxon>Lophotrochozoa</taxon>
        <taxon>Annelida</taxon>
        <taxon>Polychaeta</taxon>
        <taxon>Sedentaria</taxon>
        <taxon>Scolecida</taxon>
        <taxon>Capitellidae</taxon>
        <taxon>Capitella</taxon>
    </lineage>
</organism>
<keyword evidence="22" id="KW-1185">Reference proteome</keyword>
<evidence type="ECO:0000256" key="3">
    <source>
        <dbReference type="ARBA" id="ARBA00005074"/>
    </source>
</evidence>
<evidence type="ECO:0000256" key="6">
    <source>
        <dbReference type="ARBA" id="ARBA00022679"/>
    </source>
</evidence>
<evidence type="ECO:0000256" key="10">
    <source>
        <dbReference type="ARBA" id="ARBA00023098"/>
    </source>
</evidence>
<keyword evidence="8" id="KW-0256">Endoplasmic reticulum</keyword>
<feature type="transmembrane region" description="Helical" evidence="19">
    <location>
        <begin position="89"/>
        <end position="109"/>
    </location>
</feature>
<keyword evidence="5" id="KW-0444">Lipid biosynthesis</keyword>
<evidence type="ECO:0000256" key="8">
    <source>
        <dbReference type="ARBA" id="ARBA00022824"/>
    </source>
</evidence>
<dbReference type="PANTHER" id="PTHR13906:SF14">
    <property type="entry name" value="LYSOPHOSPHOLIPID ACYLTRANSFERASE 5"/>
    <property type="match status" value="1"/>
</dbReference>
<evidence type="ECO:0000256" key="11">
    <source>
        <dbReference type="ARBA" id="ARBA00023136"/>
    </source>
</evidence>
<keyword evidence="9 19" id="KW-1133">Transmembrane helix</keyword>
<comment type="pathway">
    <text evidence="15">Phospholipid metabolism.</text>
</comment>